<evidence type="ECO:0000259" key="7">
    <source>
        <dbReference type="SMART" id="SM00905"/>
    </source>
</evidence>
<organism evidence="8 9">
    <name type="scientific">Arachnia propionica</name>
    <dbReference type="NCBI Taxonomy" id="1750"/>
    <lineage>
        <taxon>Bacteria</taxon>
        <taxon>Bacillati</taxon>
        <taxon>Actinomycetota</taxon>
        <taxon>Actinomycetes</taxon>
        <taxon>Propionibacteriales</taxon>
        <taxon>Propionibacteriaceae</taxon>
        <taxon>Arachnia</taxon>
    </lineage>
</organism>
<dbReference type="Pfam" id="PF02152">
    <property type="entry name" value="FolB"/>
    <property type="match status" value="1"/>
</dbReference>
<dbReference type="InterPro" id="IPR043133">
    <property type="entry name" value="GTP-CH-I_C/QueF"/>
</dbReference>
<dbReference type="EMBL" id="RQZG01000006">
    <property type="protein sequence ID" value="RRD05516.1"/>
    <property type="molecule type" value="Genomic_DNA"/>
</dbReference>
<dbReference type="PANTHER" id="PTHR42844">
    <property type="entry name" value="DIHYDRONEOPTERIN ALDOLASE 1-RELATED"/>
    <property type="match status" value="1"/>
</dbReference>
<evidence type="ECO:0000256" key="6">
    <source>
        <dbReference type="RuleBase" id="RU362079"/>
    </source>
</evidence>
<evidence type="ECO:0000256" key="2">
    <source>
        <dbReference type="ARBA" id="ARBA00005013"/>
    </source>
</evidence>
<dbReference type="AlphaFoldDB" id="A0A3P1T9H5"/>
<comment type="caution">
    <text evidence="8">The sequence shown here is derived from an EMBL/GenBank/DDBJ whole genome shotgun (WGS) entry which is preliminary data.</text>
</comment>
<dbReference type="GO" id="GO:0046654">
    <property type="term" value="P:tetrahydrofolate biosynthetic process"/>
    <property type="evidence" value="ECO:0007669"/>
    <property type="project" value="UniProtKB-UniRule"/>
</dbReference>
<dbReference type="SMART" id="SM00905">
    <property type="entry name" value="FolB"/>
    <property type="match status" value="1"/>
</dbReference>
<keyword evidence="4 6" id="KW-0289">Folate biosynthesis</keyword>
<reference evidence="8 9" key="1">
    <citation type="submission" date="2018-11" db="EMBL/GenBank/DDBJ databases">
        <title>Genomes From Bacteria Associated with the Canine Oral Cavity: a Test Case for Automated Genome-Based Taxonomic Assignment.</title>
        <authorList>
            <person name="Coil D.A."/>
            <person name="Jospin G."/>
            <person name="Darling A.E."/>
            <person name="Wallis C."/>
            <person name="Davis I.J."/>
            <person name="Harris S."/>
            <person name="Eisen J.A."/>
            <person name="Holcombe L.J."/>
            <person name="O'Flynn C."/>
        </authorList>
    </citation>
    <scope>NUCLEOTIDE SEQUENCE [LARGE SCALE GENOMIC DNA]</scope>
    <source>
        <strain evidence="8 9">OH887_COT-365</strain>
    </source>
</reference>
<evidence type="ECO:0000313" key="9">
    <source>
        <dbReference type="Proteomes" id="UP000280819"/>
    </source>
</evidence>
<comment type="pathway">
    <text evidence="2 6">Cofactor biosynthesis; tetrahydrofolate biosynthesis; 2-amino-4-hydroxy-6-hydroxymethyl-7,8-dihydropteridine diphosphate from 7,8-dihydroneopterin triphosphate: step 3/4.</text>
</comment>
<dbReference type="OrthoDB" id="3212934at2"/>
<dbReference type="GO" id="GO:0005737">
    <property type="term" value="C:cytoplasm"/>
    <property type="evidence" value="ECO:0007669"/>
    <property type="project" value="TreeGrafter"/>
</dbReference>
<dbReference type="CDD" id="cd00534">
    <property type="entry name" value="DHNA_DHNTPE"/>
    <property type="match status" value="1"/>
</dbReference>
<evidence type="ECO:0000256" key="5">
    <source>
        <dbReference type="ARBA" id="ARBA00023239"/>
    </source>
</evidence>
<dbReference type="UniPathway" id="UPA00077">
    <property type="reaction ID" value="UER00154"/>
</dbReference>
<dbReference type="InterPro" id="IPR006156">
    <property type="entry name" value="Dihydroneopterin_aldolase"/>
</dbReference>
<accession>A0A3P1T9H5</accession>
<comment type="catalytic activity">
    <reaction evidence="1 6">
        <text>7,8-dihydroneopterin = 6-hydroxymethyl-7,8-dihydropterin + glycolaldehyde</text>
        <dbReference type="Rhea" id="RHEA:10540"/>
        <dbReference type="ChEBI" id="CHEBI:17001"/>
        <dbReference type="ChEBI" id="CHEBI:17071"/>
        <dbReference type="ChEBI" id="CHEBI:44841"/>
        <dbReference type="EC" id="4.1.2.25"/>
    </reaction>
</comment>
<dbReference type="NCBIfam" id="TIGR00526">
    <property type="entry name" value="folB_dom"/>
    <property type="match status" value="1"/>
</dbReference>
<name>A0A3P1T9H5_9ACTN</name>
<evidence type="ECO:0000256" key="3">
    <source>
        <dbReference type="ARBA" id="ARBA00005708"/>
    </source>
</evidence>
<comment type="similarity">
    <text evidence="3 6">Belongs to the DHNA family.</text>
</comment>
<dbReference type="FunFam" id="3.30.1130.10:FF:000003">
    <property type="entry name" value="7,8-dihydroneopterin aldolase"/>
    <property type="match status" value="1"/>
</dbReference>
<dbReference type="EC" id="4.1.2.25" evidence="6"/>
<feature type="domain" description="Dihydroneopterin aldolase/epimerase" evidence="7">
    <location>
        <begin position="7"/>
        <end position="117"/>
    </location>
</feature>
<dbReference type="Gene3D" id="3.30.1130.10">
    <property type="match status" value="1"/>
</dbReference>
<proteinExistence type="inferred from homology"/>
<dbReference type="Proteomes" id="UP000280819">
    <property type="component" value="Unassembled WGS sequence"/>
</dbReference>
<dbReference type="PANTHER" id="PTHR42844:SF1">
    <property type="entry name" value="DIHYDRONEOPTERIN ALDOLASE 1-RELATED"/>
    <property type="match status" value="1"/>
</dbReference>
<evidence type="ECO:0000256" key="1">
    <source>
        <dbReference type="ARBA" id="ARBA00001353"/>
    </source>
</evidence>
<dbReference type="GO" id="GO:0004150">
    <property type="term" value="F:dihydroneopterin aldolase activity"/>
    <property type="evidence" value="ECO:0007669"/>
    <property type="project" value="UniProtKB-UniRule"/>
</dbReference>
<evidence type="ECO:0000256" key="4">
    <source>
        <dbReference type="ARBA" id="ARBA00022909"/>
    </source>
</evidence>
<dbReference type="NCBIfam" id="TIGR00525">
    <property type="entry name" value="folB"/>
    <property type="match status" value="1"/>
</dbReference>
<gene>
    <name evidence="8" type="primary">folB</name>
    <name evidence="8" type="ORF">EII34_06730</name>
</gene>
<keyword evidence="5 6" id="KW-0456">Lyase</keyword>
<comment type="function">
    <text evidence="6">Catalyzes the conversion of 7,8-dihydroneopterin to 6-hydroxymethyl-7,8-dihydropterin.</text>
</comment>
<dbReference type="InterPro" id="IPR006157">
    <property type="entry name" value="FolB_dom"/>
</dbReference>
<protein>
    <recommendedName>
        <fullName evidence="6">7,8-dihydroneopterin aldolase</fullName>
        <ecNumber evidence="6">4.1.2.25</ecNumber>
    </recommendedName>
</protein>
<dbReference type="GO" id="GO:0046656">
    <property type="term" value="P:folic acid biosynthetic process"/>
    <property type="evidence" value="ECO:0007669"/>
    <property type="project" value="UniProtKB-UniRule"/>
</dbReference>
<sequence length="120" mass="13245">MRGIDVIAITGLSAVGFHGVFPEERRDGQRFVVDVELGLRIDTRRDDLAATVNYAEVADVVRREIEGEPCQLIETLAGRIADRCLAAPPVQQVRVTVHKPEAPVPHDFTDISVTITRSRS</sequence>
<evidence type="ECO:0000313" key="8">
    <source>
        <dbReference type="EMBL" id="RRD05516.1"/>
    </source>
</evidence>
<dbReference type="SUPFAM" id="SSF55620">
    <property type="entry name" value="Tetrahydrobiopterin biosynthesis enzymes-like"/>
    <property type="match status" value="1"/>
</dbReference>